<dbReference type="EMBL" id="SRLO01000110">
    <property type="protein sequence ID" value="TNN74784.1"/>
    <property type="molecule type" value="Genomic_DNA"/>
</dbReference>
<evidence type="ECO:0000313" key="3">
    <source>
        <dbReference type="Proteomes" id="UP000314294"/>
    </source>
</evidence>
<organism evidence="2 3">
    <name type="scientific">Liparis tanakae</name>
    <name type="common">Tanaka's snailfish</name>
    <dbReference type="NCBI Taxonomy" id="230148"/>
    <lineage>
        <taxon>Eukaryota</taxon>
        <taxon>Metazoa</taxon>
        <taxon>Chordata</taxon>
        <taxon>Craniata</taxon>
        <taxon>Vertebrata</taxon>
        <taxon>Euteleostomi</taxon>
        <taxon>Actinopterygii</taxon>
        <taxon>Neopterygii</taxon>
        <taxon>Teleostei</taxon>
        <taxon>Neoteleostei</taxon>
        <taxon>Acanthomorphata</taxon>
        <taxon>Eupercaria</taxon>
        <taxon>Perciformes</taxon>
        <taxon>Cottioidei</taxon>
        <taxon>Cottales</taxon>
        <taxon>Liparidae</taxon>
        <taxon>Liparis</taxon>
    </lineage>
</organism>
<protein>
    <submittedName>
        <fullName evidence="2">Uncharacterized protein</fullName>
    </submittedName>
</protein>
<gene>
    <name evidence="2" type="ORF">EYF80_014884</name>
</gene>
<keyword evidence="3" id="KW-1185">Reference proteome</keyword>
<name>A0A4Z2IBQ8_9TELE</name>
<comment type="caution">
    <text evidence="2">The sequence shown here is derived from an EMBL/GenBank/DDBJ whole genome shotgun (WGS) entry which is preliminary data.</text>
</comment>
<feature type="region of interest" description="Disordered" evidence="1">
    <location>
        <begin position="26"/>
        <end position="45"/>
    </location>
</feature>
<dbReference type="AlphaFoldDB" id="A0A4Z2IBQ8"/>
<proteinExistence type="predicted"/>
<evidence type="ECO:0000256" key="1">
    <source>
        <dbReference type="SAM" id="MobiDB-lite"/>
    </source>
</evidence>
<evidence type="ECO:0000313" key="2">
    <source>
        <dbReference type="EMBL" id="TNN74784.1"/>
    </source>
</evidence>
<reference evidence="2 3" key="1">
    <citation type="submission" date="2019-03" db="EMBL/GenBank/DDBJ databases">
        <title>First draft genome of Liparis tanakae, snailfish: a comprehensive survey of snailfish specific genes.</title>
        <authorList>
            <person name="Kim W."/>
            <person name="Song I."/>
            <person name="Jeong J.-H."/>
            <person name="Kim D."/>
            <person name="Kim S."/>
            <person name="Ryu S."/>
            <person name="Song J.Y."/>
            <person name="Lee S.K."/>
        </authorList>
    </citation>
    <scope>NUCLEOTIDE SEQUENCE [LARGE SCALE GENOMIC DNA]</scope>
    <source>
        <tissue evidence="2">Muscle</tissue>
    </source>
</reference>
<sequence length="90" mass="9650">MPSERWSTAGGPVSAQRRACFVNPRVANGPRVQDPEGIGGSRGAARPWTAAAADLGSDPYEAPASDPSRGLCGKLRRHNLSPNMKLYRYL</sequence>
<accession>A0A4Z2IBQ8</accession>
<dbReference type="Proteomes" id="UP000314294">
    <property type="component" value="Unassembled WGS sequence"/>
</dbReference>